<dbReference type="AlphaFoldDB" id="A0A7J6V8L5"/>
<dbReference type="InterPro" id="IPR056888">
    <property type="entry name" value="NET2A-D/KIP1-like_dom"/>
</dbReference>
<dbReference type="InterPro" id="IPR056889">
    <property type="entry name" value="NET2A-D/KIP1-like_C"/>
</dbReference>
<evidence type="ECO:0000313" key="5">
    <source>
        <dbReference type="EMBL" id="KAF5180505.1"/>
    </source>
</evidence>
<dbReference type="Pfam" id="PF24918">
    <property type="entry name" value="NET2A_C"/>
    <property type="match status" value="1"/>
</dbReference>
<feature type="compositionally biased region" description="Basic and acidic residues" evidence="3">
    <location>
        <begin position="687"/>
        <end position="705"/>
    </location>
</feature>
<protein>
    <submittedName>
        <fullName evidence="5">Networked 2d-like</fullName>
    </submittedName>
</protein>
<feature type="region of interest" description="Disordered" evidence="3">
    <location>
        <begin position="150"/>
        <end position="180"/>
    </location>
</feature>
<evidence type="ECO:0000256" key="2">
    <source>
        <dbReference type="SAM" id="Coils"/>
    </source>
</evidence>
<feature type="region of interest" description="Disordered" evidence="3">
    <location>
        <begin position="678"/>
        <end position="705"/>
    </location>
</feature>
<dbReference type="PANTHER" id="PTHR31631:SF0">
    <property type="entry name" value="PROTEIN NETWORKED 2D"/>
    <property type="match status" value="1"/>
</dbReference>
<feature type="domain" description="NAB" evidence="4">
    <location>
        <begin position="10"/>
        <end position="90"/>
    </location>
</feature>
<reference evidence="5 6" key="1">
    <citation type="submission" date="2020-06" db="EMBL/GenBank/DDBJ databases">
        <title>Transcriptomic and genomic resources for Thalictrum thalictroides and T. hernandezii: Facilitating candidate gene discovery in an emerging model plant lineage.</title>
        <authorList>
            <person name="Arias T."/>
            <person name="Riano-Pachon D.M."/>
            <person name="Di Stilio V.S."/>
        </authorList>
    </citation>
    <scope>NUCLEOTIDE SEQUENCE [LARGE SCALE GENOMIC DNA]</scope>
    <source>
        <strain evidence="6">cv. WT478/WT964</strain>
        <tissue evidence="5">Leaves</tissue>
    </source>
</reference>
<dbReference type="InterPro" id="IPR011684">
    <property type="entry name" value="NAB"/>
</dbReference>
<accession>A0A7J6V8L5</accession>
<dbReference type="EMBL" id="JABWDY010037342">
    <property type="protein sequence ID" value="KAF5180505.1"/>
    <property type="molecule type" value="Genomic_DNA"/>
</dbReference>
<feature type="compositionally biased region" description="Basic and acidic residues" evidence="3">
    <location>
        <begin position="507"/>
        <end position="522"/>
    </location>
</feature>
<dbReference type="PROSITE" id="PS51774">
    <property type="entry name" value="NAB"/>
    <property type="match status" value="1"/>
</dbReference>
<proteinExistence type="predicted"/>
<feature type="coiled-coil region" evidence="2">
    <location>
        <begin position="385"/>
        <end position="440"/>
    </location>
</feature>
<evidence type="ECO:0000313" key="6">
    <source>
        <dbReference type="Proteomes" id="UP000554482"/>
    </source>
</evidence>
<feature type="region of interest" description="Disordered" evidence="3">
    <location>
        <begin position="727"/>
        <end position="747"/>
    </location>
</feature>
<evidence type="ECO:0000256" key="1">
    <source>
        <dbReference type="ARBA" id="ARBA00023054"/>
    </source>
</evidence>
<feature type="compositionally biased region" description="Low complexity" evidence="3">
    <location>
        <begin position="166"/>
        <end position="176"/>
    </location>
</feature>
<keyword evidence="6" id="KW-1185">Reference proteome</keyword>
<dbReference type="OrthoDB" id="616075at2759"/>
<feature type="coiled-coil region" evidence="2">
    <location>
        <begin position="641"/>
        <end position="668"/>
    </location>
</feature>
<comment type="caution">
    <text evidence="5">The sequence shown here is derived from an EMBL/GenBank/DDBJ whole genome shotgun (WGS) entry which is preliminary data.</text>
</comment>
<feature type="compositionally biased region" description="Basic and acidic residues" evidence="3">
    <location>
        <begin position="530"/>
        <end position="544"/>
    </location>
</feature>
<dbReference type="Pfam" id="PF25014">
    <property type="entry name" value="NET2A"/>
    <property type="match status" value="1"/>
</dbReference>
<dbReference type="GO" id="GO:0003779">
    <property type="term" value="F:actin binding"/>
    <property type="evidence" value="ECO:0007669"/>
    <property type="project" value="InterPro"/>
</dbReference>
<feature type="coiled-coil region" evidence="2">
    <location>
        <begin position="256"/>
        <end position="294"/>
    </location>
</feature>
<feature type="compositionally biased region" description="Basic residues" evidence="3">
    <location>
        <begin position="156"/>
        <end position="165"/>
    </location>
</feature>
<dbReference type="Pfam" id="PF07765">
    <property type="entry name" value="KIP1"/>
    <property type="match status" value="1"/>
</dbReference>
<keyword evidence="1 2" id="KW-0175">Coiled coil</keyword>
<gene>
    <name evidence="5" type="ORF">FRX31_029908</name>
</gene>
<dbReference type="Proteomes" id="UP000554482">
    <property type="component" value="Unassembled WGS sequence"/>
</dbReference>
<feature type="compositionally biased region" description="Polar residues" evidence="3">
    <location>
        <begin position="727"/>
        <end position="740"/>
    </location>
</feature>
<evidence type="ECO:0000256" key="3">
    <source>
        <dbReference type="SAM" id="MobiDB-lite"/>
    </source>
</evidence>
<sequence length="1006" mass="115098">MLHRAASNAYSWWWASHIRTKQSKWLDNNLQEMDDKVQYMLKLIDEDGDSFAKRAESYYRKRPELISFVEEFYRAYRALAERYDHISGELQNANHTIATVFPEQVQFAMDEEDDTSSPKISARKIDPSKITKDLPEVPKANIPDFLKNLRKDKGSFKKPPKKAPSKKTSTTNVTSSQMSKDEAIQEIDKLQKGILALQTEKEFVKSSYENRLAKYWEIEKAITDMQEKVCGLQDEFGVGTLIEDNEARTLMASTALQSCQQTLVQLQEKQERSNEEAKVEYQRIKDVHKKLESLKDEFLQSQPDCDPSEKNLVTKSASLKLPELEVSDLQQEILDAELIREKIKEHFEMNSGTSLTVPELAEKIDELVTKVISLETAVSTQTALINRLRSETDDLNENLQSLEEDKATLLQDSNKLNEKLRELEGELRSVHDLNRNVKNQNSNLQTHFTEAHCNLDHLSEKLTSVKPMDEEIEITSSPKAEHIDLNTEPSKEHEEPEDIPVENSVNEIEKATGVKEASEEVHNPSLPANDHGDGTAEPDSRGNPEDSSEESQELKRVADVEKQDSSQAEVNIFTSEPQEESSDQGDSPNWQQLFLNGLDDRERILLAEYTSILRKYKDARKQLSEIQTKNHESHFQAMVQIRELKSAIAMKDEEIRALRQKLKLLEITSDGNYNLTESENSLQAKSDSIKEGSKPHNIEDGSEFKHCSDTTVSFDQQQVSDLLQDQNVKSTTGPEASTTDGAADILPTEVEEENVVQMILLGENHTVSTIEEKFRKDIDELLEQNLEFWLRFSGLFHQIQKFQTSIEDLQGEYMKIKESKNQEDSSTSFRHQQSLKSDARPIYKHLREIQTELTVWLEQNMLLKDELKYRLASLCNIQEEIDRVSKTSSGADVEFTTYQAAKFQGEVLNMKQENNKVAEELQAGLDHVKGLQVEIEKTLMQMNEELKLSGSRNHHHHHVIHSLSRTRIPLRSFLFGVKAKKQKQSLFSCISPSLQKQYSDLHGVPP</sequence>
<dbReference type="PANTHER" id="PTHR31631">
    <property type="entry name" value="PROTEIN NETWORKED 2D"/>
    <property type="match status" value="1"/>
</dbReference>
<feature type="region of interest" description="Disordered" evidence="3">
    <location>
        <begin position="473"/>
        <end position="570"/>
    </location>
</feature>
<feature type="compositionally biased region" description="Basic and acidic residues" evidence="3">
    <location>
        <begin position="552"/>
        <end position="564"/>
    </location>
</feature>
<name>A0A7J6V8L5_THATH</name>
<feature type="compositionally biased region" description="Basic and acidic residues" evidence="3">
    <location>
        <begin position="479"/>
        <end position="494"/>
    </location>
</feature>
<evidence type="ECO:0000259" key="4">
    <source>
        <dbReference type="PROSITE" id="PS51774"/>
    </source>
</evidence>
<organism evidence="5 6">
    <name type="scientific">Thalictrum thalictroides</name>
    <name type="common">Rue-anemone</name>
    <name type="synonym">Anemone thalictroides</name>
    <dbReference type="NCBI Taxonomy" id="46969"/>
    <lineage>
        <taxon>Eukaryota</taxon>
        <taxon>Viridiplantae</taxon>
        <taxon>Streptophyta</taxon>
        <taxon>Embryophyta</taxon>
        <taxon>Tracheophyta</taxon>
        <taxon>Spermatophyta</taxon>
        <taxon>Magnoliopsida</taxon>
        <taxon>Ranunculales</taxon>
        <taxon>Ranunculaceae</taxon>
        <taxon>Thalictroideae</taxon>
        <taxon>Thalictrum</taxon>
    </lineage>
</organism>